<accession>A0A1R3JUV2</accession>
<protein>
    <submittedName>
        <fullName evidence="2">Leucyl-tRNA synthetase</fullName>
    </submittedName>
</protein>
<evidence type="ECO:0000313" key="2">
    <source>
        <dbReference type="EMBL" id="OMO98669.1"/>
    </source>
</evidence>
<keyword evidence="3" id="KW-1185">Reference proteome</keyword>
<evidence type="ECO:0000256" key="1">
    <source>
        <dbReference type="SAM" id="MobiDB-lite"/>
    </source>
</evidence>
<sequence length="87" mass="10183">MPSHGKPSQGKSGGMPSRIAKWWYTLKYRKAAVRSRSKMVLRSRRSRSGIMLMESKMVECLETAKRRTLGDRKRSRAHHQKRSHVHH</sequence>
<name>A0A1R3JUV2_9ROSI</name>
<dbReference type="AlphaFoldDB" id="A0A1R3JUV2"/>
<dbReference type="Proteomes" id="UP000187203">
    <property type="component" value="Unassembled WGS sequence"/>
</dbReference>
<reference evidence="3" key="1">
    <citation type="submission" date="2013-09" db="EMBL/GenBank/DDBJ databases">
        <title>Corchorus olitorius genome sequencing.</title>
        <authorList>
            <person name="Alam M."/>
            <person name="Haque M.S."/>
            <person name="Islam M.S."/>
            <person name="Emdad E.M."/>
            <person name="Islam M.M."/>
            <person name="Ahmed B."/>
            <person name="Halim A."/>
            <person name="Hossen Q.M.M."/>
            <person name="Hossain M.Z."/>
            <person name="Ahmed R."/>
            <person name="Khan M.M."/>
            <person name="Islam R."/>
            <person name="Rashid M.M."/>
            <person name="Khan S.A."/>
            <person name="Rahman M.S."/>
            <person name="Alam M."/>
            <person name="Yahiya A.S."/>
            <person name="Khan M.S."/>
            <person name="Azam M.S."/>
            <person name="Haque T."/>
            <person name="Lashkar M.Z.H."/>
            <person name="Akhand A.I."/>
            <person name="Morshed G."/>
            <person name="Roy S."/>
            <person name="Uddin K.S."/>
            <person name="Rabeya T."/>
            <person name="Hossain A.S."/>
            <person name="Chowdhury A."/>
            <person name="Snigdha A.R."/>
            <person name="Mortoza M.S."/>
            <person name="Matin S.A."/>
            <person name="Hoque S.M.E."/>
            <person name="Islam M.K."/>
            <person name="Roy D.K."/>
            <person name="Haider R."/>
            <person name="Moosa M.M."/>
            <person name="Elias S.M."/>
            <person name="Hasan A.M."/>
            <person name="Jahan S."/>
            <person name="Shafiuddin M."/>
            <person name="Mahmood N."/>
            <person name="Shommy N.S."/>
        </authorList>
    </citation>
    <scope>NUCLEOTIDE SEQUENCE [LARGE SCALE GENOMIC DNA]</scope>
    <source>
        <strain evidence="3">cv. O-4</strain>
    </source>
</reference>
<evidence type="ECO:0000313" key="3">
    <source>
        <dbReference type="Proteomes" id="UP000187203"/>
    </source>
</evidence>
<gene>
    <name evidence="2" type="ORF">COLO4_13760</name>
</gene>
<feature type="region of interest" description="Disordered" evidence="1">
    <location>
        <begin position="64"/>
        <end position="87"/>
    </location>
</feature>
<organism evidence="2 3">
    <name type="scientific">Corchorus olitorius</name>
    <dbReference type="NCBI Taxonomy" id="93759"/>
    <lineage>
        <taxon>Eukaryota</taxon>
        <taxon>Viridiplantae</taxon>
        <taxon>Streptophyta</taxon>
        <taxon>Embryophyta</taxon>
        <taxon>Tracheophyta</taxon>
        <taxon>Spermatophyta</taxon>
        <taxon>Magnoliopsida</taxon>
        <taxon>eudicotyledons</taxon>
        <taxon>Gunneridae</taxon>
        <taxon>Pentapetalae</taxon>
        <taxon>rosids</taxon>
        <taxon>malvids</taxon>
        <taxon>Malvales</taxon>
        <taxon>Malvaceae</taxon>
        <taxon>Grewioideae</taxon>
        <taxon>Apeibeae</taxon>
        <taxon>Corchorus</taxon>
    </lineage>
</organism>
<dbReference type="EMBL" id="AWUE01015287">
    <property type="protein sequence ID" value="OMO98669.1"/>
    <property type="molecule type" value="Genomic_DNA"/>
</dbReference>
<comment type="caution">
    <text evidence="2">The sequence shown here is derived from an EMBL/GenBank/DDBJ whole genome shotgun (WGS) entry which is preliminary data.</text>
</comment>
<proteinExistence type="predicted"/>
<feature type="compositionally biased region" description="Basic residues" evidence="1">
    <location>
        <begin position="73"/>
        <end position="87"/>
    </location>
</feature>